<dbReference type="Gene3D" id="3.40.50.1240">
    <property type="entry name" value="Phosphoglycerate mutase-like"/>
    <property type="match status" value="1"/>
</dbReference>
<dbReference type="CDD" id="cd07067">
    <property type="entry name" value="HP_PGM_like"/>
    <property type="match status" value="1"/>
</dbReference>
<keyword evidence="7" id="KW-0808">Transferase</keyword>
<dbReference type="InterPro" id="IPR029033">
    <property type="entry name" value="His_PPase_superfam"/>
</dbReference>
<dbReference type="EMBL" id="ML739160">
    <property type="protein sequence ID" value="KAE8351659.1"/>
    <property type="molecule type" value="Genomic_DNA"/>
</dbReference>
<organism evidence="7 8">
    <name type="scientific">Aspergillus coremiiformis</name>
    <dbReference type="NCBI Taxonomy" id="138285"/>
    <lineage>
        <taxon>Eukaryota</taxon>
        <taxon>Fungi</taxon>
        <taxon>Dikarya</taxon>
        <taxon>Ascomycota</taxon>
        <taxon>Pezizomycotina</taxon>
        <taxon>Eurotiomycetes</taxon>
        <taxon>Eurotiomycetidae</taxon>
        <taxon>Eurotiales</taxon>
        <taxon>Aspergillaceae</taxon>
        <taxon>Aspergillus</taxon>
        <taxon>Aspergillus subgen. Circumdati</taxon>
    </lineage>
</organism>
<dbReference type="SUPFAM" id="SSF52540">
    <property type="entry name" value="P-loop containing nucleoside triphosphate hydrolases"/>
    <property type="match status" value="1"/>
</dbReference>
<keyword evidence="2" id="KW-0067">ATP-binding</keyword>
<gene>
    <name evidence="7" type="ORF">BDV28DRAFT_136614</name>
</gene>
<evidence type="ECO:0000313" key="7">
    <source>
        <dbReference type="EMBL" id="KAE8351659.1"/>
    </source>
</evidence>
<dbReference type="PANTHER" id="PTHR10606:SF32">
    <property type="entry name" value="6-PHOSPHOFRUCTO-2-KINASE 1"/>
    <property type="match status" value="1"/>
</dbReference>
<feature type="compositionally biased region" description="Polar residues" evidence="5">
    <location>
        <begin position="17"/>
        <end position="42"/>
    </location>
</feature>
<dbReference type="Proteomes" id="UP000327118">
    <property type="component" value="Unassembled WGS sequence"/>
</dbReference>
<dbReference type="Gene3D" id="3.40.50.300">
    <property type="entry name" value="P-loop containing nucleotide triphosphate hydrolases"/>
    <property type="match status" value="1"/>
</dbReference>
<keyword evidence="1" id="KW-0547">Nucleotide-binding</keyword>
<dbReference type="GO" id="GO:0003873">
    <property type="term" value="F:6-phosphofructo-2-kinase activity"/>
    <property type="evidence" value="ECO:0007669"/>
    <property type="project" value="InterPro"/>
</dbReference>
<evidence type="ECO:0000313" key="8">
    <source>
        <dbReference type="Proteomes" id="UP000327118"/>
    </source>
</evidence>
<protein>
    <submittedName>
        <fullName evidence="7">6-phosphofructo-2-kinase-domain-containing protein</fullName>
    </submittedName>
</protein>
<feature type="binding site" evidence="3">
    <location>
        <position position="568"/>
    </location>
    <ligand>
        <name>substrate</name>
    </ligand>
</feature>
<feature type="site" description="Transition state stabilizer" evidence="4">
    <location>
        <position position="659"/>
    </location>
</feature>
<dbReference type="PROSITE" id="PS00175">
    <property type="entry name" value="PG_MUTASE"/>
    <property type="match status" value="1"/>
</dbReference>
<dbReference type="Pfam" id="PF00300">
    <property type="entry name" value="His_Phos_1"/>
    <property type="match status" value="1"/>
</dbReference>
<dbReference type="Pfam" id="PF01591">
    <property type="entry name" value="6PF2K"/>
    <property type="match status" value="2"/>
</dbReference>
<dbReference type="AlphaFoldDB" id="A0A5N6Z4S4"/>
<sequence length="726" mass="81060">MSRQHTNIARSAIMTSASTLESSQNHISDSPAGDSSNGNSRPTIGKDASLMPPAKTLVGRALGNGLHSDAHRGSQTSKDGVGFALTDTPVSTAPSSPQFHANNTPTTSSPTLGRVRATTLDIPGLTRSKVSPDGRIAQRDVGSKLVIVMVGLPARGKSYVTKKLARYLNWLQHHTEIFNVGERRRVAAGKSPSPPGRHRSHRTSSIQKDLVDSVRRLSVSIGAMNPSRTTSIPSEAVVLPQEAPGAPEAAASPLELENSLPPPVVPTKILVNGKEEEPPSMQNGCIIIPPFHPLSEDQHAMQEASLEPLDQSASFFDPKNQLAVKLREQVALDTLDELLDYILDRGGSVGILDATNSTMERRKAVVDHIRKRAGPELGILFLESSCVDQELLEANMRLKLSGPDYKGQDPVKALEDFKQRVRLYEKSYVPLGEYEEKNNMAYIRMIDVGRKIVSHQTHGFLSSQVVYYLLNFNLSPRQIWITRHGESKDNEAGRIGGDSELSENGHRYGKALARFIDHQRNEWEMNQRQKEMMQKFPPRPGDSTPPNPSYIPSDRPRNFCVWSSMMQRAISTVESFNEDEYDVKQMKMLDELHAGKMEGMTYEEIRGKFPDEYATRKRDKLYYRYPGPGGEGYLDVVNRLRAVIVEVERMTDHVLLVTHRAVARVLLAYFKGLKCDEVTDLDVPLGMLYMLEPKPYGVEFKAYRYNPSADWFDYIPNLELRQTSTN</sequence>
<keyword evidence="8" id="KW-1185">Reference proteome</keyword>
<evidence type="ECO:0000259" key="6">
    <source>
        <dbReference type="Pfam" id="PF01591"/>
    </source>
</evidence>
<evidence type="ECO:0000256" key="1">
    <source>
        <dbReference type="ARBA" id="ARBA00022741"/>
    </source>
</evidence>
<dbReference type="GO" id="GO:0005829">
    <property type="term" value="C:cytosol"/>
    <property type="evidence" value="ECO:0007669"/>
    <property type="project" value="TreeGrafter"/>
</dbReference>
<dbReference type="SUPFAM" id="SSF53254">
    <property type="entry name" value="Phosphoglycerate mutase-like"/>
    <property type="match status" value="1"/>
</dbReference>
<dbReference type="OrthoDB" id="267323at2759"/>
<reference evidence="8" key="1">
    <citation type="submission" date="2019-04" db="EMBL/GenBank/DDBJ databases">
        <title>Friends and foes A comparative genomics studyof 23 Aspergillus species from section Flavi.</title>
        <authorList>
            <consortium name="DOE Joint Genome Institute"/>
            <person name="Kjaerbolling I."/>
            <person name="Vesth T."/>
            <person name="Frisvad J.C."/>
            <person name="Nybo J.L."/>
            <person name="Theobald S."/>
            <person name="Kildgaard S."/>
            <person name="Isbrandt T."/>
            <person name="Kuo A."/>
            <person name="Sato A."/>
            <person name="Lyhne E.K."/>
            <person name="Kogle M.E."/>
            <person name="Wiebenga A."/>
            <person name="Kun R.S."/>
            <person name="Lubbers R.J."/>
            <person name="Makela M.R."/>
            <person name="Barry K."/>
            <person name="Chovatia M."/>
            <person name="Clum A."/>
            <person name="Daum C."/>
            <person name="Haridas S."/>
            <person name="He G."/>
            <person name="LaButti K."/>
            <person name="Lipzen A."/>
            <person name="Mondo S."/>
            <person name="Riley R."/>
            <person name="Salamov A."/>
            <person name="Simmons B.A."/>
            <person name="Magnuson J.K."/>
            <person name="Henrissat B."/>
            <person name="Mortensen U.H."/>
            <person name="Larsen T.O."/>
            <person name="Devries R.P."/>
            <person name="Grigoriev I.V."/>
            <person name="Machida M."/>
            <person name="Baker S.E."/>
            <person name="Andersen M.R."/>
        </authorList>
    </citation>
    <scope>NUCLEOTIDE SEQUENCE [LARGE SCALE GENOMIC DNA]</scope>
    <source>
        <strain evidence="8">CBS 553.77</strain>
    </source>
</reference>
<name>A0A5N6Z4S4_9EURO</name>
<feature type="region of interest" description="Disordered" evidence="5">
    <location>
        <begin position="185"/>
        <end position="206"/>
    </location>
</feature>
<dbReference type="GO" id="GO:0005524">
    <property type="term" value="F:ATP binding"/>
    <property type="evidence" value="ECO:0007669"/>
    <property type="project" value="UniProtKB-KW"/>
</dbReference>
<evidence type="ECO:0000256" key="3">
    <source>
        <dbReference type="PIRSR" id="PIRSR613078-2"/>
    </source>
</evidence>
<dbReference type="GO" id="GO:0006003">
    <property type="term" value="P:fructose 2,6-bisphosphate metabolic process"/>
    <property type="evidence" value="ECO:0007669"/>
    <property type="project" value="InterPro"/>
</dbReference>
<dbReference type="InterPro" id="IPR003094">
    <property type="entry name" value="6Pfruct_kin"/>
</dbReference>
<keyword evidence="7" id="KW-0418">Kinase</keyword>
<dbReference type="InterPro" id="IPR001345">
    <property type="entry name" value="PG/BPGM_mutase_AS"/>
</dbReference>
<feature type="domain" description="6-phosphofructo-2-kinase" evidence="6">
    <location>
        <begin position="136"/>
        <end position="190"/>
    </location>
</feature>
<proteinExistence type="predicted"/>
<dbReference type="PANTHER" id="PTHR10606">
    <property type="entry name" value="6-PHOSPHOFRUCTO-2-KINASE/FRUCTOSE-2,6-BISPHOSPHATASE"/>
    <property type="match status" value="1"/>
</dbReference>
<feature type="domain" description="6-phosphofructo-2-kinase" evidence="6">
    <location>
        <begin position="307"/>
        <end position="476"/>
    </location>
</feature>
<feature type="region of interest" description="Disordered" evidence="5">
    <location>
        <begin position="64"/>
        <end position="112"/>
    </location>
</feature>
<feature type="compositionally biased region" description="Polar residues" evidence="5">
    <location>
        <begin position="88"/>
        <end position="111"/>
    </location>
</feature>
<dbReference type="PRINTS" id="PR00991">
    <property type="entry name" value="6PFRUCTKNASE"/>
</dbReference>
<dbReference type="InterPro" id="IPR013079">
    <property type="entry name" value="6Phosfructo_kin"/>
</dbReference>
<dbReference type="SMART" id="SM00855">
    <property type="entry name" value="PGAM"/>
    <property type="match status" value="1"/>
</dbReference>
<evidence type="ECO:0000256" key="4">
    <source>
        <dbReference type="PIRSR" id="PIRSR613078-3"/>
    </source>
</evidence>
<feature type="region of interest" description="Disordered" evidence="5">
    <location>
        <begin position="17"/>
        <end position="52"/>
    </location>
</feature>
<dbReference type="GO" id="GO:0006000">
    <property type="term" value="P:fructose metabolic process"/>
    <property type="evidence" value="ECO:0007669"/>
    <property type="project" value="InterPro"/>
</dbReference>
<dbReference type="InterPro" id="IPR027417">
    <property type="entry name" value="P-loop_NTPase"/>
</dbReference>
<evidence type="ECO:0000256" key="5">
    <source>
        <dbReference type="SAM" id="MobiDB-lite"/>
    </source>
</evidence>
<dbReference type="InterPro" id="IPR013078">
    <property type="entry name" value="His_Pase_superF_clade-1"/>
</dbReference>
<accession>A0A5N6Z4S4</accession>
<dbReference type="PIRSF" id="PIRSF000709">
    <property type="entry name" value="6PFK_2-Ptase"/>
    <property type="match status" value="1"/>
</dbReference>
<evidence type="ECO:0000256" key="2">
    <source>
        <dbReference type="ARBA" id="ARBA00022840"/>
    </source>
</evidence>